<protein>
    <submittedName>
        <fullName evidence="1">Uncharacterized protein</fullName>
    </submittedName>
</protein>
<accession>A0A6B0UEX2</accession>
<proteinExistence type="predicted"/>
<dbReference type="AlphaFoldDB" id="A0A6B0UEX2"/>
<evidence type="ECO:0000313" key="1">
    <source>
        <dbReference type="EMBL" id="MXU85093.1"/>
    </source>
</evidence>
<dbReference type="EMBL" id="GIFC01003010">
    <property type="protein sequence ID" value="MXU85093.1"/>
    <property type="molecule type" value="Transcribed_RNA"/>
</dbReference>
<name>A0A6B0UEX2_IXORI</name>
<sequence>MCACVPFLGETTSMREGIQPILIKLLCFFFFFLRDFVRATNSSHIFALGEFRFTAFINLISDRDALLSVHVVLSEDFRVTWDSL</sequence>
<reference evidence="1" key="1">
    <citation type="submission" date="2019-12" db="EMBL/GenBank/DDBJ databases">
        <title>An insight into the sialome of adult female Ixodes ricinus ticks feeding for 6 days.</title>
        <authorList>
            <person name="Perner J."/>
            <person name="Ribeiro J.M.C."/>
        </authorList>
    </citation>
    <scope>NUCLEOTIDE SEQUENCE</scope>
    <source>
        <strain evidence="1">Semi-engorged</strain>
        <tissue evidence="1">Salivary glands</tissue>
    </source>
</reference>
<organism evidence="1">
    <name type="scientific">Ixodes ricinus</name>
    <name type="common">Common tick</name>
    <name type="synonym">Acarus ricinus</name>
    <dbReference type="NCBI Taxonomy" id="34613"/>
    <lineage>
        <taxon>Eukaryota</taxon>
        <taxon>Metazoa</taxon>
        <taxon>Ecdysozoa</taxon>
        <taxon>Arthropoda</taxon>
        <taxon>Chelicerata</taxon>
        <taxon>Arachnida</taxon>
        <taxon>Acari</taxon>
        <taxon>Parasitiformes</taxon>
        <taxon>Ixodida</taxon>
        <taxon>Ixodoidea</taxon>
        <taxon>Ixodidae</taxon>
        <taxon>Ixodinae</taxon>
        <taxon>Ixodes</taxon>
    </lineage>
</organism>